<dbReference type="PANTHER" id="PTHR42804">
    <property type="entry name" value="ALDEHYDE DEHYDROGENASE"/>
    <property type="match status" value="1"/>
</dbReference>
<dbReference type="Gene3D" id="3.40.309.10">
    <property type="entry name" value="Aldehyde Dehydrogenase, Chain A, domain 2"/>
    <property type="match status" value="1"/>
</dbReference>
<comment type="similarity">
    <text evidence="1 4">Belongs to the aldehyde dehydrogenase family.</text>
</comment>
<sequence length="493" mass="51544">MTTTFTNAKRFFIGGDWVDPKDPSGEIEVLNPATEDVIAVVSAGSAEDASRAVEAARQAFDHGPWPRMRPRERAEVLLRMAEGMEARKTEILDLLVAEAGAPRKSVEPLHWQTCFDHFVDLAERVVAGHQVVRGIPPVVGKGIGQGVVMDDPAGVATLITAFNFPFHLNLMKLGPALGAGCTVVLKPSELTPLTGLILGEIAAAAGLPDGVLNIVTGGPEAGRELTVHPGVDLVSFTGSGGVGKSIVQVGAQTLKRVVLELGGKSASIVFADADLDAAARAVVSNMTLHSGQACILHTRTLVEKSVHDDLVGRVVELLCAVRLGDPADPATTMGPLISANQRTRVLGHLDSGRAQGGTVAIGGGTPAGLARGFFVEPTLFTGCSNDMEISQEEIFGPVGVVIPFAGIEQAVAMANDTKYGLGAGVWSRDARKAYDVARQMRAGLVNVNGGMGGASPFGPYGGYKQSGIGREFGEFGFREYLESKTIGWPVIAP</sequence>
<evidence type="ECO:0000256" key="1">
    <source>
        <dbReference type="ARBA" id="ARBA00009986"/>
    </source>
</evidence>
<evidence type="ECO:0000313" key="7">
    <source>
        <dbReference type="Proteomes" id="UP001621418"/>
    </source>
</evidence>
<dbReference type="CDD" id="cd07089">
    <property type="entry name" value="ALDH_CddD-AldA-like"/>
    <property type="match status" value="1"/>
</dbReference>
<dbReference type="Proteomes" id="UP001621418">
    <property type="component" value="Chromosome"/>
</dbReference>
<dbReference type="InterPro" id="IPR029510">
    <property type="entry name" value="Ald_DH_CS_GLU"/>
</dbReference>
<evidence type="ECO:0000256" key="4">
    <source>
        <dbReference type="RuleBase" id="RU003345"/>
    </source>
</evidence>
<dbReference type="InterPro" id="IPR016162">
    <property type="entry name" value="Ald_DH_N"/>
</dbReference>
<dbReference type="RefSeq" id="WP_405146729.1">
    <property type="nucleotide sequence ID" value="NZ_CP109527.1"/>
</dbReference>
<accession>A0ABZ1N3D2</accession>
<dbReference type="Gene3D" id="3.40.605.10">
    <property type="entry name" value="Aldehyde Dehydrogenase, Chain A, domain 1"/>
    <property type="match status" value="1"/>
</dbReference>
<name>A0ABZ1N3D2_9NOCA</name>
<evidence type="ECO:0000313" key="6">
    <source>
        <dbReference type="EMBL" id="WTY34393.1"/>
    </source>
</evidence>
<dbReference type="PANTHER" id="PTHR42804:SF1">
    <property type="entry name" value="ALDEHYDE DEHYDROGENASE-RELATED"/>
    <property type="match status" value="1"/>
</dbReference>
<keyword evidence="2 4" id="KW-0560">Oxidoreductase</keyword>
<dbReference type="InterPro" id="IPR016163">
    <property type="entry name" value="Ald_DH_C"/>
</dbReference>
<evidence type="ECO:0000259" key="5">
    <source>
        <dbReference type="Pfam" id="PF00171"/>
    </source>
</evidence>
<dbReference type="InterPro" id="IPR016161">
    <property type="entry name" value="Ald_DH/histidinol_DH"/>
</dbReference>
<evidence type="ECO:0000256" key="3">
    <source>
        <dbReference type="PROSITE-ProRule" id="PRU10007"/>
    </source>
</evidence>
<keyword evidence="7" id="KW-1185">Reference proteome</keyword>
<gene>
    <name evidence="6" type="ORF">OG308_24145</name>
</gene>
<feature type="domain" description="Aldehyde dehydrogenase" evidence="5">
    <location>
        <begin position="17"/>
        <end position="486"/>
    </location>
</feature>
<dbReference type="PROSITE" id="PS00687">
    <property type="entry name" value="ALDEHYDE_DEHYDR_GLU"/>
    <property type="match status" value="1"/>
</dbReference>
<dbReference type="EMBL" id="CP109527">
    <property type="protein sequence ID" value="WTY34393.1"/>
    <property type="molecule type" value="Genomic_DNA"/>
</dbReference>
<protein>
    <submittedName>
        <fullName evidence="6">Aldehyde dehydrogenase family protein</fullName>
    </submittedName>
</protein>
<dbReference type="InterPro" id="IPR015590">
    <property type="entry name" value="Aldehyde_DH_dom"/>
</dbReference>
<proteinExistence type="inferred from homology"/>
<feature type="active site" evidence="3">
    <location>
        <position position="260"/>
    </location>
</feature>
<organism evidence="6 7">
    <name type="scientific">Nocardia salmonicida</name>
    <dbReference type="NCBI Taxonomy" id="53431"/>
    <lineage>
        <taxon>Bacteria</taxon>
        <taxon>Bacillati</taxon>
        <taxon>Actinomycetota</taxon>
        <taxon>Actinomycetes</taxon>
        <taxon>Mycobacteriales</taxon>
        <taxon>Nocardiaceae</taxon>
        <taxon>Nocardia</taxon>
    </lineage>
</organism>
<reference evidence="6 7" key="1">
    <citation type="submission" date="2022-10" db="EMBL/GenBank/DDBJ databases">
        <title>The complete genomes of actinobacterial strains from the NBC collection.</title>
        <authorList>
            <person name="Joergensen T.S."/>
            <person name="Alvarez Arevalo M."/>
            <person name="Sterndorff E.B."/>
            <person name="Faurdal D."/>
            <person name="Vuksanovic O."/>
            <person name="Mourched A.-S."/>
            <person name="Charusanti P."/>
            <person name="Shaw S."/>
            <person name="Blin K."/>
            <person name="Weber T."/>
        </authorList>
    </citation>
    <scope>NUCLEOTIDE SEQUENCE [LARGE SCALE GENOMIC DNA]</scope>
    <source>
        <strain evidence="6 7">NBC_01413</strain>
    </source>
</reference>
<dbReference type="SUPFAM" id="SSF53720">
    <property type="entry name" value="ALDH-like"/>
    <property type="match status" value="1"/>
</dbReference>
<evidence type="ECO:0000256" key="2">
    <source>
        <dbReference type="ARBA" id="ARBA00023002"/>
    </source>
</evidence>
<dbReference type="Pfam" id="PF00171">
    <property type="entry name" value="Aldedh"/>
    <property type="match status" value="1"/>
</dbReference>